<dbReference type="AlphaFoldDB" id="A0A2R4WI25"/>
<evidence type="ECO:0000256" key="1">
    <source>
        <dbReference type="SAM" id="MobiDB-lite"/>
    </source>
</evidence>
<name>A0A2R4WI25_9HYPH</name>
<dbReference type="Proteomes" id="UP000244755">
    <property type="component" value="Chromosome 1"/>
</dbReference>
<protein>
    <submittedName>
        <fullName evidence="2">Uncharacterized protein</fullName>
    </submittedName>
</protein>
<dbReference type="RefSeq" id="WP_099953078.1">
    <property type="nucleotide sequence ID" value="NZ_CP028843.1"/>
</dbReference>
<dbReference type="InterPro" id="IPR021686">
    <property type="entry name" value="DUF3268"/>
</dbReference>
<evidence type="ECO:0000313" key="3">
    <source>
        <dbReference type="Proteomes" id="UP000244755"/>
    </source>
</evidence>
<reference evidence="2 3" key="1">
    <citation type="submission" date="2018-04" db="EMBL/GenBank/DDBJ databases">
        <title>Methylobacterium sp. PR1016A genome.</title>
        <authorList>
            <person name="Park W."/>
        </authorList>
    </citation>
    <scope>NUCLEOTIDE SEQUENCE [LARGE SCALE GENOMIC DNA]</scope>
    <source>
        <strain evidence="2 3">PR1016A</strain>
    </source>
</reference>
<dbReference type="OrthoDB" id="1028010at2"/>
<proteinExistence type="predicted"/>
<gene>
    <name evidence="2" type="ORF">DA075_09990</name>
</gene>
<dbReference type="Pfam" id="PF11672">
    <property type="entry name" value="DUF3268"/>
    <property type="match status" value="1"/>
</dbReference>
<feature type="region of interest" description="Disordered" evidence="1">
    <location>
        <begin position="152"/>
        <end position="171"/>
    </location>
</feature>
<keyword evidence="3" id="KW-1185">Reference proteome</keyword>
<accession>A0A2R4WI25</accession>
<dbReference type="KEGG" id="mee:DA075_09990"/>
<organism evidence="2 3">
    <name type="scientific">Methylobacterium currus</name>
    <dbReference type="NCBI Taxonomy" id="2051553"/>
    <lineage>
        <taxon>Bacteria</taxon>
        <taxon>Pseudomonadati</taxon>
        <taxon>Pseudomonadota</taxon>
        <taxon>Alphaproteobacteria</taxon>
        <taxon>Hyphomicrobiales</taxon>
        <taxon>Methylobacteriaceae</taxon>
        <taxon>Methylobacterium</taxon>
    </lineage>
</organism>
<dbReference type="EMBL" id="CP028843">
    <property type="protein sequence ID" value="AWB21202.1"/>
    <property type="molecule type" value="Genomic_DNA"/>
</dbReference>
<evidence type="ECO:0000313" key="2">
    <source>
        <dbReference type="EMBL" id="AWB21202.1"/>
    </source>
</evidence>
<sequence length="171" mass="19294">MSTDDPLCCGRSARLTTGAEIYPRQPHLHGRHFYICDACKGYCGTHRGSTRSLGTPAGPALRFERQHLHAHVIDPLWMEAELCGAYEDKPPRVVHQIRKRARQRVYEFLADRLGISEQDCHVGMFDMTRCAAAAEALAGVDYPQIREWARRRDAVERRPSAPTPRDSIAAI</sequence>